<protein>
    <submittedName>
        <fullName evidence="2">Nitrate- and nitrite sensing domain-containing protein</fullName>
    </submittedName>
</protein>
<accession>A0A930FYK5</accession>
<evidence type="ECO:0000313" key="2">
    <source>
        <dbReference type="EMBL" id="MBF1164399.1"/>
    </source>
</evidence>
<sequence>MEWLMMSMPVLAALILALMFMHARQDRRRLASLSHRESLAACRALLVLIAGIQQHRGLSSAWLAGDSSFRARLMALENDIAQRLPELQTAIRDEARQPSPCLTANELALFGHRWRSLCERLGDLTIEQSVAQHTMMIEMLLKWLQAFGEARIEPLVPEAGRPLVRDCLVRLPAITECLGQARALGMSIATRHGCPAVARVRLMFLVARAESLLKQVTDLGERSTAANAAIQHMARIIRTQMLQASGITISPQAFFSLSTAAIDAVFAWIGDSVDTLTHSTAQEPPRAAVYAH</sequence>
<evidence type="ECO:0000313" key="3">
    <source>
        <dbReference type="Proteomes" id="UP000718593"/>
    </source>
</evidence>
<dbReference type="AlphaFoldDB" id="A0A930FYK5"/>
<comment type="caution">
    <text evidence="2">The sequence shown here is derived from an EMBL/GenBank/DDBJ whole genome shotgun (WGS) entry which is preliminary data.</text>
</comment>
<proteinExistence type="predicted"/>
<dbReference type="InterPro" id="IPR013587">
    <property type="entry name" value="Nitrate/nitrite_sensing"/>
</dbReference>
<dbReference type="Proteomes" id="UP000718593">
    <property type="component" value="Unassembled WGS sequence"/>
</dbReference>
<dbReference type="Pfam" id="PF08376">
    <property type="entry name" value="NIT"/>
    <property type="match status" value="1"/>
</dbReference>
<feature type="domain" description="Nitrate/nitrite sensing protein" evidence="1">
    <location>
        <begin position="48"/>
        <end position="265"/>
    </location>
</feature>
<name>A0A930FYK5_9RHOO</name>
<reference evidence="2" key="1">
    <citation type="submission" date="2020-04" db="EMBL/GenBank/DDBJ databases">
        <title>Deep metagenomics examines the oral microbiome during advanced dental caries in children, revealing novel taxa and co-occurrences with host molecules.</title>
        <authorList>
            <person name="Baker J.L."/>
            <person name="Morton J.T."/>
            <person name="Dinis M."/>
            <person name="Alvarez R."/>
            <person name="Tran N.C."/>
            <person name="Knight R."/>
            <person name="Edlund A."/>
        </authorList>
    </citation>
    <scope>NUCLEOTIDE SEQUENCE</scope>
    <source>
        <strain evidence="2">JCVI_32_bin.24</strain>
    </source>
</reference>
<dbReference type="EMBL" id="JABZMI010000065">
    <property type="protein sequence ID" value="MBF1164399.1"/>
    <property type="molecule type" value="Genomic_DNA"/>
</dbReference>
<gene>
    <name evidence="2" type="ORF">HXL68_05095</name>
</gene>
<organism evidence="2 3">
    <name type="scientific">Dechloromonas agitata</name>
    <dbReference type="NCBI Taxonomy" id="73030"/>
    <lineage>
        <taxon>Bacteria</taxon>
        <taxon>Pseudomonadati</taxon>
        <taxon>Pseudomonadota</taxon>
        <taxon>Betaproteobacteria</taxon>
        <taxon>Rhodocyclales</taxon>
        <taxon>Azonexaceae</taxon>
        <taxon>Dechloromonas</taxon>
    </lineage>
</organism>
<evidence type="ECO:0000259" key="1">
    <source>
        <dbReference type="Pfam" id="PF08376"/>
    </source>
</evidence>